<protein>
    <submittedName>
        <fullName evidence="2">Uncharacterized protein</fullName>
    </submittedName>
</protein>
<dbReference type="EMBL" id="MU157829">
    <property type="protein sequence ID" value="KAF9533100.1"/>
    <property type="molecule type" value="Genomic_DNA"/>
</dbReference>
<organism evidence="2 3">
    <name type="scientific">Crepidotus variabilis</name>
    <dbReference type="NCBI Taxonomy" id="179855"/>
    <lineage>
        <taxon>Eukaryota</taxon>
        <taxon>Fungi</taxon>
        <taxon>Dikarya</taxon>
        <taxon>Basidiomycota</taxon>
        <taxon>Agaricomycotina</taxon>
        <taxon>Agaricomycetes</taxon>
        <taxon>Agaricomycetidae</taxon>
        <taxon>Agaricales</taxon>
        <taxon>Agaricineae</taxon>
        <taxon>Crepidotaceae</taxon>
        <taxon>Crepidotus</taxon>
    </lineage>
</organism>
<evidence type="ECO:0000313" key="2">
    <source>
        <dbReference type="EMBL" id="KAF9533100.1"/>
    </source>
</evidence>
<keyword evidence="1" id="KW-0472">Membrane</keyword>
<feature type="transmembrane region" description="Helical" evidence="1">
    <location>
        <begin position="244"/>
        <end position="264"/>
    </location>
</feature>
<dbReference type="Proteomes" id="UP000807306">
    <property type="component" value="Unassembled WGS sequence"/>
</dbReference>
<keyword evidence="1" id="KW-0812">Transmembrane</keyword>
<gene>
    <name evidence="2" type="ORF">CPB83DRAFT_805930</name>
</gene>
<comment type="caution">
    <text evidence="2">The sequence shown here is derived from an EMBL/GenBank/DDBJ whole genome shotgun (WGS) entry which is preliminary data.</text>
</comment>
<name>A0A9P6EPP0_9AGAR</name>
<feature type="transmembrane region" description="Helical" evidence="1">
    <location>
        <begin position="161"/>
        <end position="183"/>
    </location>
</feature>
<feature type="transmembrane region" description="Helical" evidence="1">
    <location>
        <begin position="52"/>
        <end position="74"/>
    </location>
</feature>
<evidence type="ECO:0000256" key="1">
    <source>
        <dbReference type="SAM" id="Phobius"/>
    </source>
</evidence>
<dbReference type="OrthoDB" id="3197626at2759"/>
<proteinExistence type="predicted"/>
<accession>A0A9P6EPP0</accession>
<sequence>MAQWRSLQELLLDYQVTIKIVHVVFGLYVWEWLTSLYFELDFISGKKKFRWPLIFYLLNRYCLLVLLITLLVLFDTPSESFDNCPTVYKLSHFFGQTSFVAASANLTIRTIALWSNIYVTIGLCLATAGHVAIVFLDVVLSRGFLMPGFGCGPANPDTTNFYLRTTFIYALCLDFIVLFLNIYKLRVGMGPIGSFKPQSSNNLLKSGNTLAQMIFHHGLIYFLVALLTDVISLVFLFLNLNLAMTTITIAPAQVLSTVVACRAVRALTNFRYEESSGIQVLSGTTLRPGTKKRASKALQQLASGIHVQTETVTIMDMSEKV</sequence>
<feature type="transmembrane region" description="Helical" evidence="1">
    <location>
        <begin position="118"/>
        <end position="141"/>
    </location>
</feature>
<keyword evidence="3" id="KW-1185">Reference proteome</keyword>
<feature type="transmembrane region" description="Helical" evidence="1">
    <location>
        <begin position="219"/>
        <end position="238"/>
    </location>
</feature>
<dbReference type="AlphaFoldDB" id="A0A9P6EPP0"/>
<reference evidence="2" key="1">
    <citation type="submission" date="2020-11" db="EMBL/GenBank/DDBJ databases">
        <authorList>
            <consortium name="DOE Joint Genome Institute"/>
            <person name="Ahrendt S."/>
            <person name="Riley R."/>
            <person name="Andreopoulos W."/>
            <person name="Labutti K."/>
            <person name="Pangilinan J."/>
            <person name="Ruiz-Duenas F.J."/>
            <person name="Barrasa J.M."/>
            <person name="Sanchez-Garcia M."/>
            <person name="Camarero S."/>
            <person name="Miyauchi S."/>
            <person name="Serrano A."/>
            <person name="Linde D."/>
            <person name="Babiker R."/>
            <person name="Drula E."/>
            <person name="Ayuso-Fernandez I."/>
            <person name="Pacheco R."/>
            <person name="Padilla G."/>
            <person name="Ferreira P."/>
            <person name="Barriuso J."/>
            <person name="Kellner H."/>
            <person name="Castanera R."/>
            <person name="Alfaro M."/>
            <person name="Ramirez L."/>
            <person name="Pisabarro A.G."/>
            <person name="Kuo A."/>
            <person name="Tritt A."/>
            <person name="Lipzen A."/>
            <person name="He G."/>
            <person name="Yan M."/>
            <person name="Ng V."/>
            <person name="Cullen D."/>
            <person name="Martin F."/>
            <person name="Rosso M.-N."/>
            <person name="Henrissat B."/>
            <person name="Hibbett D."/>
            <person name="Martinez A.T."/>
            <person name="Grigoriev I.V."/>
        </authorList>
    </citation>
    <scope>NUCLEOTIDE SEQUENCE</scope>
    <source>
        <strain evidence="2">CBS 506.95</strain>
    </source>
</reference>
<keyword evidence="1" id="KW-1133">Transmembrane helix</keyword>
<feature type="transmembrane region" description="Helical" evidence="1">
    <location>
        <begin position="20"/>
        <end position="40"/>
    </location>
</feature>
<evidence type="ECO:0000313" key="3">
    <source>
        <dbReference type="Proteomes" id="UP000807306"/>
    </source>
</evidence>